<protein>
    <submittedName>
        <fullName evidence="2">Insulinase family protein</fullName>
    </submittedName>
</protein>
<evidence type="ECO:0000313" key="2">
    <source>
        <dbReference type="EMBL" id="KAA2369191.1"/>
    </source>
</evidence>
<organism evidence="2 3">
    <name type="scientific">Alistipes shahii</name>
    <dbReference type="NCBI Taxonomy" id="328814"/>
    <lineage>
        <taxon>Bacteria</taxon>
        <taxon>Pseudomonadati</taxon>
        <taxon>Bacteroidota</taxon>
        <taxon>Bacteroidia</taxon>
        <taxon>Bacteroidales</taxon>
        <taxon>Rikenellaceae</taxon>
        <taxon>Alistipes</taxon>
    </lineage>
</organism>
<sequence>MTQPRITPSQVEVAEARRTTLPNGIGLYTLASDDFEVLRISFVFRAGSALQQAPFSASAAANLLSEGSRDMTAHQIAEQLDYYGSWYDVNVDRDYAYINFATLSKFFDPTLAVAEQILLCPAFPEEELRTYAAKRRQRLAVERAKIDVKAREAFARALFGERHPYGVSSHEEAYDSLTRDDVAGFYRRFYTAENCFVVCSGRIGDHELKAVAELAGRIPRGAAEAPPAFPAPETTHTAFVEYPGAVQSSLRIGRLLFPRTHPDFLGMQVVATALGGYFGSRLMQNLREEHGYTYGVVSAMVNFEREGYFAIAAQVGADVTQEALREIYAEIERLGAEPMPEAELELVKNMMTGEMMRILDGPFGIADVTIENILCGCDNTVIGSNIRRIREMTPAGVQQLARKYLCREDLVTVVAGAEKPAGM</sequence>
<evidence type="ECO:0000313" key="3">
    <source>
        <dbReference type="Proteomes" id="UP000323567"/>
    </source>
</evidence>
<name>A0A5B3G6T5_9BACT</name>
<dbReference type="GO" id="GO:0046872">
    <property type="term" value="F:metal ion binding"/>
    <property type="evidence" value="ECO:0007669"/>
    <property type="project" value="InterPro"/>
</dbReference>
<dbReference type="GeneID" id="92757966"/>
<accession>A0A5B3G6T5</accession>
<dbReference type="InterPro" id="IPR011249">
    <property type="entry name" value="Metalloenz_LuxS/M16"/>
</dbReference>
<dbReference type="EMBL" id="VVXK01000012">
    <property type="protein sequence ID" value="KAA2369191.1"/>
    <property type="molecule type" value="Genomic_DNA"/>
</dbReference>
<comment type="caution">
    <text evidence="2">The sequence shown here is derived from an EMBL/GenBank/DDBJ whole genome shotgun (WGS) entry which is preliminary data.</text>
</comment>
<dbReference type="PANTHER" id="PTHR11851">
    <property type="entry name" value="METALLOPROTEASE"/>
    <property type="match status" value="1"/>
</dbReference>
<proteinExistence type="predicted"/>
<dbReference type="RefSeq" id="WP_015546703.1">
    <property type="nucleotide sequence ID" value="NZ_JBBNLA010000002.1"/>
</dbReference>
<dbReference type="InterPro" id="IPR007863">
    <property type="entry name" value="Peptidase_M16_C"/>
</dbReference>
<evidence type="ECO:0000259" key="1">
    <source>
        <dbReference type="Pfam" id="PF05193"/>
    </source>
</evidence>
<dbReference type="SUPFAM" id="SSF63411">
    <property type="entry name" value="LuxS/MPP-like metallohydrolase"/>
    <property type="match status" value="2"/>
</dbReference>
<dbReference type="PANTHER" id="PTHR11851:SF224">
    <property type="entry name" value="PROCESSING PROTEASE"/>
    <property type="match status" value="1"/>
</dbReference>
<dbReference type="Pfam" id="PF05193">
    <property type="entry name" value="Peptidase_M16_C"/>
    <property type="match status" value="1"/>
</dbReference>
<dbReference type="AlphaFoldDB" id="A0A5B3G6T5"/>
<dbReference type="InterPro" id="IPR050361">
    <property type="entry name" value="MPP/UQCRC_Complex"/>
</dbReference>
<feature type="domain" description="Peptidase M16 C-terminal" evidence="1">
    <location>
        <begin position="176"/>
        <end position="350"/>
    </location>
</feature>
<gene>
    <name evidence="2" type="ORF">F2Y13_09400</name>
</gene>
<dbReference type="Proteomes" id="UP000323567">
    <property type="component" value="Unassembled WGS sequence"/>
</dbReference>
<dbReference type="Gene3D" id="3.30.830.10">
    <property type="entry name" value="Metalloenzyme, LuxS/M16 peptidase-like"/>
    <property type="match status" value="2"/>
</dbReference>
<reference evidence="2 3" key="1">
    <citation type="journal article" date="2019" name="Nat. Med.">
        <title>A library of human gut bacterial isolates paired with longitudinal multiomics data enables mechanistic microbiome research.</title>
        <authorList>
            <person name="Poyet M."/>
            <person name="Groussin M."/>
            <person name="Gibbons S.M."/>
            <person name="Avila-Pacheco J."/>
            <person name="Jiang X."/>
            <person name="Kearney S.M."/>
            <person name="Perrotta A.R."/>
            <person name="Berdy B."/>
            <person name="Zhao S."/>
            <person name="Lieberman T.D."/>
            <person name="Swanson P.K."/>
            <person name="Smith M."/>
            <person name="Roesemann S."/>
            <person name="Alexander J.E."/>
            <person name="Rich S.A."/>
            <person name="Livny J."/>
            <person name="Vlamakis H."/>
            <person name="Clish C."/>
            <person name="Bullock K."/>
            <person name="Deik A."/>
            <person name="Scott J."/>
            <person name="Pierce K.A."/>
            <person name="Xavier R.J."/>
            <person name="Alm E.J."/>
        </authorList>
    </citation>
    <scope>NUCLEOTIDE SEQUENCE [LARGE SCALE GENOMIC DNA]</scope>
    <source>
        <strain evidence="2 3">BIOML-A2</strain>
    </source>
</reference>